<keyword evidence="3" id="KW-1185">Reference proteome</keyword>
<dbReference type="EMBL" id="SDMR01000008">
    <property type="protein sequence ID" value="TBT94899.1"/>
    <property type="molecule type" value="Genomic_DNA"/>
</dbReference>
<feature type="region of interest" description="Disordered" evidence="1">
    <location>
        <begin position="1"/>
        <end position="26"/>
    </location>
</feature>
<sequence length="303" mass="33907">MDPSGRSRTHKGTCPLVDLSPGHDSRWPSRTAHLDIPGRVETTCTGRGCMSGYTPGRRYANPPIEEAIFQLELDAPVEWTVATPGLAYATLRGIYPTTPEAQQQMSASVGQDQTEMIGLTLQQGATRFIFKDATFNRFAILSDRFQVVGTRRPYHQWPELRGRLEQLVDLTKEIYGDQRGYRSVSIRYINRIVIPSGAVDTDEYFTVPVPTALGGKAPFRSFISQVESALPNETTARIAFASLEPQDGGTNNQFLLDLDFKRPCQTSNLDEILAIADELKNEENREFEARITDRTRSLFDGEN</sequence>
<protein>
    <submittedName>
        <fullName evidence="2">TIGR04255 family protein</fullName>
    </submittedName>
</protein>
<accession>A0A4Q9KMD0</accession>
<dbReference type="RefSeq" id="WP_131171988.1">
    <property type="nucleotide sequence ID" value="NZ_FXTL01000007.1"/>
</dbReference>
<dbReference type="Proteomes" id="UP000291933">
    <property type="component" value="Unassembled WGS sequence"/>
</dbReference>
<evidence type="ECO:0000256" key="1">
    <source>
        <dbReference type="SAM" id="MobiDB-lite"/>
    </source>
</evidence>
<gene>
    <name evidence="2" type="ORF">ET996_07735</name>
</gene>
<comment type="caution">
    <text evidence="2">The sequence shown here is derived from an EMBL/GenBank/DDBJ whole genome shotgun (WGS) entry which is preliminary data.</text>
</comment>
<dbReference type="NCBIfam" id="TIGR04255">
    <property type="entry name" value="sporadTIGR04255"/>
    <property type="match status" value="1"/>
</dbReference>
<evidence type="ECO:0000313" key="2">
    <source>
        <dbReference type="EMBL" id="TBT94899.1"/>
    </source>
</evidence>
<proteinExistence type="predicted"/>
<reference evidence="2 3" key="1">
    <citation type="submission" date="2019-01" db="EMBL/GenBank/DDBJ databases">
        <title>Lactibacter flavus gen. nov., sp. nov., a novel bacterium of the family Propionibacteriaceae isolated from raw milk and dairy products.</title>
        <authorList>
            <person name="Huptas C."/>
            <person name="Wenning M."/>
            <person name="Breitenwieser F."/>
            <person name="Doll E."/>
            <person name="Von Neubeck M."/>
            <person name="Busse H.-J."/>
            <person name="Scherer S."/>
        </authorList>
    </citation>
    <scope>NUCLEOTIDE SEQUENCE [LARGE SCALE GENOMIC DNA]</scope>
    <source>
        <strain evidence="2 3">DSM 22130</strain>
    </source>
</reference>
<dbReference type="OrthoDB" id="1550932at2"/>
<dbReference type="InterPro" id="IPR026349">
    <property type="entry name" value="CHP04255"/>
</dbReference>
<evidence type="ECO:0000313" key="3">
    <source>
        <dbReference type="Proteomes" id="UP000291933"/>
    </source>
</evidence>
<name>A0A4Q9KMD0_PROTD</name>
<organism evidence="2 3">
    <name type="scientific">Propioniciclava tarda</name>
    <dbReference type="NCBI Taxonomy" id="433330"/>
    <lineage>
        <taxon>Bacteria</taxon>
        <taxon>Bacillati</taxon>
        <taxon>Actinomycetota</taxon>
        <taxon>Actinomycetes</taxon>
        <taxon>Propionibacteriales</taxon>
        <taxon>Propionibacteriaceae</taxon>
        <taxon>Propioniciclava</taxon>
    </lineage>
</organism>
<dbReference type="AlphaFoldDB" id="A0A4Q9KMD0"/>